<sequence length="116" mass="12478">MPGVRRLSYARASTLNSIASSSKSVRESQTDLFHIFSCEVRNFIAEPLAAAILPMETVANQTKVDAPRLTPARASASSSATFFCKDNVPGFGFVQHRQFGAAREDLPSGGESKARS</sequence>
<protein>
    <submittedName>
        <fullName evidence="1">Uncharacterized protein</fullName>
    </submittedName>
</protein>
<dbReference type="RefSeq" id="WP_131233174.1">
    <property type="nucleotide sequence ID" value="NZ_AP021854.1"/>
</dbReference>
<evidence type="ECO:0000313" key="1">
    <source>
        <dbReference type="EMBL" id="MEY9455340.1"/>
    </source>
</evidence>
<gene>
    <name evidence="1" type="ORF">ABIG07_004288</name>
</gene>
<keyword evidence="2" id="KW-1185">Reference proteome</keyword>
<proteinExistence type="predicted"/>
<dbReference type="EMBL" id="JBGBZJ010000003">
    <property type="protein sequence ID" value="MEY9455340.1"/>
    <property type="molecule type" value="Genomic_DNA"/>
</dbReference>
<dbReference type="Proteomes" id="UP001565369">
    <property type="component" value="Unassembled WGS sequence"/>
</dbReference>
<organism evidence="1 2">
    <name type="scientific">Bradyrhizobium ottawaense</name>
    <dbReference type="NCBI Taxonomy" id="931866"/>
    <lineage>
        <taxon>Bacteria</taxon>
        <taxon>Pseudomonadati</taxon>
        <taxon>Pseudomonadota</taxon>
        <taxon>Alphaproteobacteria</taxon>
        <taxon>Hyphomicrobiales</taxon>
        <taxon>Nitrobacteraceae</taxon>
        <taxon>Bradyrhizobium</taxon>
    </lineage>
</organism>
<accession>A0ABV4FUQ4</accession>
<reference evidence="1 2" key="1">
    <citation type="submission" date="2024-07" db="EMBL/GenBank/DDBJ databases">
        <title>Genomic Encyclopedia of Type Strains, Phase V (KMG-V): Genome sequencing to study the core and pangenomes of soil and plant-associated prokaryotes.</title>
        <authorList>
            <person name="Whitman W."/>
        </authorList>
    </citation>
    <scope>NUCLEOTIDE SEQUENCE [LARGE SCALE GENOMIC DNA]</scope>
    <source>
        <strain evidence="1 2">USDA 152</strain>
    </source>
</reference>
<evidence type="ECO:0000313" key="2">
    <source>
        <dbReference type="Proteomes" id="UP001565369"/>
    </source>
</evidence>
<name>A0ABV4FUQ4_9BRAD</name>
<comment type="caution">
    <text evidence="1">The sequence shown here is derived from an EMBL/GenBank/DDBJ whole genome shotgun (WGS) entry which is preliminary data.</text>
</comment>